<evidence type="ECO:0000256" key="2">
    <source>
        <dbReference type="ARBA" id="ARBA00022723"/>
    </source>
</evidence>
<evidence type="ECO:0000259" key="8">
    <source>
        <dbReference type="PROSITE" id="PS51379"/>
    </source>
</evidence>
<sequence length="453" mass="50711">MVLFQQIAFVLALAVATGLFVKNIRQIRRNILLGKDEPCNDHPGQRWKNLLLLAFGQKKMFRNPLVAMLHLLIYAGFIIINLEVLEIVLDGILGTHRLFHGFGGPLYSALINAFEFLAVGVFFSCFIFLCRRNILKLRRFISHDLDGWPRSDANYILLAEIALMTLFLTMNAADTLLQARGYSHYATHGTGDFAFSRLLHPLLNGLSNGALVTLERTCWWLHILGILAFLNYLPYSKHLHILLAFPNAYYARLEPEGKLRNMPAIQQEVLYAMQPETAPPTPADGSAPPPPPAAASAAAPTDRFGAKDVFDLSWRNLMDAYSCTECGRCSAACPANTTGKLLSPRKIMMSTRDRLEEVGRNINANGRFTDDGKNLLSYISVEELRACTTCNACVTECPVSISPLEIIVEMRRALIMEDSNAPQEWNALFGNIENNFAPWKFSPDDRDKWTTEA</sequence>
<feature type="transmembrane region" description="Helical" evidence="7">
    <location>
        <begin position="65"/>
        <end position="89"/>
    </location>
</feature>
<evidence type="ECO:0000256" key="6">
    <source>
        <dbReference type="SAM" id="MobiDB-lite"/>
    </source>
</evidence>
<dbReference type="GO" id="GO:0005886">
    <property type="term" value="C:plasma membrane"/>
    <property type="evidence" value="ECO:0007669"/>
    <property type="project" value="TreeGrafter"/>
</dbReference>
<gene>
    <name evidence="9" type="ORF">GCM10011511_05640</name>
</gene>
<evidence type="ECO:0000256" key="3">
    <source>
        <dbReference type="ARBA" id="ARBA00023002"/>
    </source>
</evidence>
<feature type="transmembrane region" description="Helical" evidence="7">
    <location>
        <begin position="6"/>
        <end position="24"/>
    </location>
</feature>
<dbReference type="InterPro" id="IPR017896">
    <property type="entry name" value="4Fe4S_Fe-S-bd"/>
</dbReference>
<keyword evidence="5" id="KW-0411">Iron-sulfur</keyword>
<dbReference type="EMBL" id="BMJC01000001">
    <property type="protein sequence ID" value="GGA85481.1"/>
    <property type="molecule type" value="Genomic_DNA"/>
</dbReference>
<feature type="compositionally biased region" description="Pro residues" evidence="6">
    <location>
        <begin position="277"/>
        <end position="293"/>
    </location>
</feature>
<feature type="domain" description="4Fe-4S ferredoxin-type" evidence="8">
    <location>
        <begin position="377"/>
        <end position="407"/>
    </location>
</feature>
<evidence type="ECO:0000313" key="10">
    <source>
        <dbReference type="Proteomes" id="UP000607559"/>
    </source>
</evidence>
<reference evidence="9" key="2">
    <citation type="submission" date="2020-09" db="EMBL/GenBank/DDBJ databases">
        <authorList>
            <person name="Sun Q."/>
            <person name="Zhou Y."/>
        </authorList>
    </citation>
    <scope>NUCLEOTIDE SEQUENCE</scope>
    <source>
        <strain evidence="9">CGMCC 1.15448</strain>
    </source>
</reference>
<feature type="region of interest" description="Disordered" evidence="6">
    <location>
        <begin position="276"/>
        <end position="300"/>
    </location>
</feature>
<evidence type="ECO:0000256" key="1">
    <source>
        <dbReference type="ARBA" id="ARBA00022485"/>
    </source>
</evidence>
<dbReference type="RefSeq" id="WP_188928338.1">
    <property type="nucleotide sequence ID" value="NZ_BMJC01000001.1"/>
</dbReference>
<keyword evidence="7" id="KW-0812">Transmembrane</keyword>
<dbReference type="Gene3D" id="1.20.950.20">
    <property type="entry name" value="Transmembrane di-heme cytochromes, Chain C"/>
    <property type="match status" value="1"/>
</dbReference>
<keyword evidence="3" id="KW-0560">Oxidoreductase</keyword>
<feature type="transmembrane region" description="Helical" evidence="7">
    <location>
        <begin position="109"/>
        <end position="130"/>
    </location>
</feature>
<dbReference type="InterPro" id="IPR009051">
    <property type="entry name" value="Helical_ferredxn"/>
</dbReference>
<dbReference type="PANTHER" id="PTHR43255:SF1">
    <property type="entry name" value="IRON-SULFUR-BINDING OXIDOREDUCTASE FADF-RELATED"/>
    <property type="match status" value="1"/>
</dbReference>
<dbReference type="Proteomes" id="UP000607559">
    <property type="component" value="Unassembled WGS sequence"/>
</dbReference>
<dbReference type="PROSITE" id="PS00198">
    <property type="entry name" value="4FE4S_FER_1"/>
    <property type="match status" value="2"/>
</dbReference>
<name>A0A8J2U8E7_9BACT</name>
<comment type="caution">
    <text evidence="9">The sequence shown here is derived from an EMBL/GenBank/DDBJ whole genome shotgun (WGS) entry which is preliminary data.</text>
</comment>
<dbReference type="SUPFAM" id="SSF46548">
    <property type="entry name" value="alpha-helical ferredoxin"/>
    <property type="match status" value="1"/>
</dbReference>
<keyword evidence="10" id="KW-1185">Reference proteome</keyword>
<keyword evidence="1" id="KW-0004">4Fe-4S</keyword>
<dbReference type="Gene3D" id="1.10.1060.10">
    <property type="entry name" value="Alpha-helical ferredoxin"/>
    <property type="match status" value="1"/>
</dbReference>
<feature type="domain" description="4Fe-4S ferredoxin-type" evidence="8">
    <location>
        <begin position="314"/>
        <end position="344"/>
    </location>
</feature>
<dbReference type="PANTHER" id="PTHR43255">
    <property type="entry name" value="IRON-SULFUR-BINDING OXIDOREDUCTASE FADF-RELATED-RELATED"/>
    <property type="match status" value="1"/>
</dbReference>
<keyword evidence="7" id="KW-1133">Transmembrane helix</keyword>
<dbReference type="InterPro" id="IPR017900">
    <property type="entry name" value="4Fe4S_Fe_S_CS"/>
</dbReference>
<evidence type="ECO:0000256" key="7">
    <source>
        <dbReference type="SAM" id="Phobius"/>
    </source>
</evidence>
<feature type="transmembrane region" description="Helical" evidence="7">
    <location>
        <begin position="219"/>
        <end position="235"/>
    </location>
</feature>
<dbReference type="GO" id="GO:0016491">
    <property type="term" value="F:oxidoreductase activity"/>
    <property type="evidence" value="ECO:0007669"/>
    <property type="project" value="UniProtKB-KW"/>
</dbReference>
<dbReference type="GO" id="GO:0051539">
    <property type="term" value="F:4 iron, 4 sulfur cluster binding"/>
    <property type="evidence" value="ECO:0007669"/>
    <property type="project" value="UniProtKB-KW"/>
</dbReference>
<dbReference type="Pfam" id="PF13187">
    <property type="entry name" value="Fer4_9"/>
    <property type="match status" value="1"/>
</dbReference>
<keyword evidence="2" id="KW-0479">Metal-binding</keyword>
<protein>
    <submittedName>
        <fullName evidence="9">Fe-S oxidoreductase</fullName>
    </submittedName>
</protein>
<accession>A0A8J2U8E7</accession>
<reference evidence="9" key="1">
    <citation type="journal article" date="2014" name="Int. J. Syst. Evol. Microbiol.">
        <title>Complete genome sequence of Corynebacterium casei LMG S-19264T (=DSM 44701T), isolated from a smear-ripened cheese.</title>
        <authorList>
            <consortium name="US DOE Joint Genome Institute (JGI-PGF)"/>
            <person name="Walter F."/>
            <person name="Albersmeier A."/>
            <person name="Kalinowski J."/>
            <person name="Ruckert C."/>
        </authorList>
    </citation>
    <scope>NUCLEOTIDE SEQUENCE</scope>
    <source>
        <strain evidence="9">CGMCC 1.15448</strain>
    </source>
</reference>
<keyword evidence="7" id="KW-0472">Membrane</keyword>
<keyword evidence="4" id="KW-0408">Iron</keyword>
<organism evidence="9 10">
    <name type="scientific">Puia dinghuensis</name>
    <dbReference type="NCBI Taxonomy" id="1792502"/>
    <lineage>
        <taxon>Bacteria</taxon>
        <taxon>Pseudomonadati</taxon>
        <taxon>Bacteroidota</taxon>
        <taxon>Chitinophagia</taxon>
        <taxon>Chitinophagales</taxon>
        <taxon>Chitinophagaceae</taxon>
        <taxon>Puia</taxon>
    </lineage>
</organism>
<dbReference type="InterPro" id="IPR051460">
    <property type="entry name" value="HdrC_iron-sulfur_subunit"/>
</dbReference>
<dbReference type="InterPro" id="IPR036197">
    <property type="entry name" value="NarG-like_sf"/>
</dbReference>
<dbReference type="AlphaFoldDB" id="A0A8J2U8E7"/>
<evidence type="ECO:0000313" key="9">
    <source>
        <dbReference type="EMBL" id="GGA85481.1"/>
    </source>
</evidence>
<evidence type="ECO:0000256" key="4">
    <source>
        <dbReference type="ARBA" id="ARBA00023004"/>
    </source>
</evidence>
<dbReference type="PROSITE" id="PS51379">
    <property type="entry name" value="4FE4S_FER_2"/>
    <property type="match status" value="2"/>
</dbReference>
<dbReference type="SUPFAM" id="SSF103501">
    <property type="entry name" value="Respiratory nitrate reductase 1 gamma chain"/>
    <property type="match status" value="1"/>
</dbReference>
<dbReference type="GO" id="GO:0046872">
    <property type="term" value="F:metal ion binding"/>
    <property type="evidence" value="ECO:0007669"/>
    <property type="project" value="UniProtKB-KW"/>
</dbReference>
<evidence type="ECO:0000256" key="5">
    <source>
        <dbReference type="ARBA" id="ARBA00023014"/>
    </source>
</evidence>
<proteinExistence type="predicted"/>